<dbReference type="KEGG" id="mou:OU421_11600"/>
<keyword evidence="1" id="KW-0812">Transmembrane</keyword>
<keyword evidence="1" id="KW-0472">Membrane</keyword>
<dbReference type="GeneID" id="76835756"/>
<keyword evidence="1" id="KW-1133">Transmembrane helix</keyword>
<name>A0A9X9S361_METOG</name>
<dbReference type="EMBL" id="CP113361">
    <property type="protein sequence ID" value="WAI01049.1"/>
    <property type="molecule type" value="Genomic_DNA"/>
</dbReference>
<gene>
    <name evidence="2" type="ORF">OU421_11600</name>
</gene>
<proteinExistence type="predicted"/>
<accession>A0A9X9S361</accession>
<organism evidence="2 3">
    <name type="scientific">Methanogenium organophilum</name>
    <dbReference type="NCBI Taxonomy" id="2199"/>
    <lineage>
        <taxon>Archaea</taxon>
        <taxon>Methanobacteriati</taxon>
        <taxon>Methanobacteriota</taxon>
        <taxon>Stenosarchaea group</taxon>
        <taxon>Methanomicrobia</taxon>
        <taxon>Methanomicrobiales</taxon>
        <taxon>Methanomicrobiaceae</taxon>
        <taxon>Methanogenium</taxon>
    </lineage>
</organism>
<dbReference type="RefSeq" id="WP_268186263.1">
    <property type="nucleotide sequence ID" value="NZ_CP113361.1"/>
</dbReference>
<sequence>MDRKDLAVFGVGIAIVIIVALIGKPLLTGESIPFLSSSEPSVNHSGPLPIPEDLSEINPAITKTTTPTPTPVWDGEVKTVGYVDPSTYNIETPEQPVIGPQPTAYQQNREMTSYAVIQGEASGVTEMVNVPYGYWEVHITFNPWTDNPINSYLEVQIRNAEDRSDYQAFSSVDEAPRPIRDSDAKVWVIEQYGAGNYYFVINEQLLKSYTIKIMVPKSES</sequence>
<evidence type="ECO:0000313" key="2">
    <source>
        <dbReference type="EMBL" id="WAI01049.1"/>
    </source>
</evidence>
<feature type="transmembrane region" description="Helical" evidence="1">
    <location>
        <begin position="6"/>
        <end position="27"/>
    </location>
</feature>
<dbReference type="Proteomes" id="UP001163096">
    <property type="component" value="Chromosome"/>
</dbReference>
<evidence type="ECO:0000256" key="1">
    <source>
        <dbReference type="SAM" id="Phobius"/>
    </source>
</evidence>
<protein>
    <submittedName>
        <fullName evidence="2">Uncharacterized protein</fullName>
    </submittedName>
</protein>
<keyword evidence="3" id="KW-1185">Reference proteome</keyword>
<evidence type="ECO:0000313" key="3">
    <source>
        <dbReference type="Proteomes" id="UP001163096"/>
    </source>
</evidence>
<dbReference type="AlphaFoldDB" id="A0A9X9S361"/>
<reference evidence="2" key="1">
    <citation type="submission" date="2022-11" db="EMBL/GenBank/DDBJ databases">
        <title>Complete genome sequence of Methanogenium organophilum DSM 3596.</title>
        <authorList>
            <person name="Chen S.-C."/>
            <person name="Lai S.-J."/>
            <person name="You Y.-T."/>
        </authorList>
    </citation>
    <scope>NUCLEOTIDE SEQUENCE</scope>
    <source>
        <strain evidence="2">DSM 3596</strain>
    </source>
</reference>